<comment type="caution">
    <text evidence="1">The sequence shown here is derived from an EMBL/GenBank/DDBJ whole genome shotgun (WGS) entry which is preliminary data.</text>
</comment>
<reference evidence="1 2" key="1">
    <citation type="submission" date="2024-02" db="EMBL/GenBank/DDBJ databases">
        <title>Deinococcus xinjiangensis NBRC 107630.</title>
        <authorList>
            <person name="Ichikawa N."/>
            <person name="Katano-Makiyama Y."/>
            <person name="Hidaka K."/>
        </authorList>
    </citation>
    <scope>NUCLEOTIDE SEQUENCE [LARGE SCALE GENOMIC DNA]</scope>
    <source>
        <strain evidence="1 2">NBRC 107630</strain>
    </source>
</reference>
<evidence type="ECO:0000313" key="1">
    <source>
        <dbReference type="EMBL" id="GAA5503027.1"/>
    </source>
</evidence>
<dbReference type="EMBL" id="BAABRN010000035">
    <property type="protein sequence ID" value="GAA5503027.1"/>
    <property type="molecule type" value="Genomic_DNA"/>
</dbReference>
<protein>
    <submittedName>
        <fullName evidence="1">Uncharacterized protein</fullName>
    </submittedName>
</protein>
<proteinExistence type="predicted"/>
<dbReference type="RefSeq" id="WP_353543000.1">
    <property type="nucleotide sequence ID" value="NZ_BAABRN010000035.1"/>
</dbReference>
<accession>A0ABP9VCR3</accession>
<evidence type="ECO:0000313" key="2">
    <source>
        <dbReference type="Proteomes" id="UP001458946"/>
    </source>
</evidence>
<keyword evidence="2" id="KW-1185">Reference proteome</keyword>
<sequence>MALDPTLNPYSLAVAKGQVVVVNAYVRLASGNPELGYGLYDKDGNALDSKAALLRLGKDWALVTLVHKASVTHPFVQFAWLPGAAIPEVEADPANGIEYAPAIPRGIIDATDAVCMVLADENTPLPLSIPRVQRTHGLAKIPAGATDVTVIHGLPFAPPLPPMLSYPGQFGGTGGTQDRFFVTIPAAVQTDTYISWSAEPY</sequence>
<organism evidence="1 2">
    <name type="scientific">Deinococcus xinjiangensis</name>
    <dbReference type="NCBI Taxonomy" id="457454"/>
    <lineage>
        <taxon>Bacteria</taxon>
        <taxon>Thermotogati</taxon>
        <taxon>Deinococcota</taxon>
        <taxon>Deinococci</taxon>
        <taxon>Deinococcales</taxon>
        <taxon>Deinococcaceae</taxon>
        <taxon>Deinococcus</taxon>
    </lineage>
</organism>
<gene>
    <name evidence="1" type="ORF">Dxin01_02776</name>
</gene>
<dbReference type="Proteomes" id="UP001458946">
    <property type="component" value="Unassembled WGS sequence"/>
</dbReference>
<name>A0ABP9VCR3_9DEIO</name>